<gene>
    <name evidence="1" type="ORF">BD310DRAFT_673843</name>
</gene>
<evidence type="ECO:0000313" key="1">
    <source>
        <dbReference type="EMBL" id="TBU55720.1"/>
    </source>
</evidence>
<organism evidence="1 2">
    <name type="scientific">Dichomitus squalens</name>
    <dbReference type="NCBI Taxonomy" id="114155"/>
    <lineage>
        <taxon>Eukaryota</taxon>
        <taxon>Fungi</taxon>
        <taxon>Dikarya</taxon>
        <taxon>Basidiomycota</taxon>
        <taxon>Agaricomycotina</taxon>
        <taxon>Agaricomycetes</taxon>
        <taxon>Polyporales</taxon>
        <taxon>Polyporaceae</taxon>
        <taxon>Dichomitus</taxon>
    </lineage>
</organism>
<dbReference type="Proteomes" id="UP000292082">
    <property type="component" value="Unassembled WGS sequence"/>
</dbReference>
<keyword evidence="2" id="KW-1185">Reference proteome</keyword>
<protein>
    <submittedName>
        <fullName evidence="1">Uncharacterized protein</fullName>
    </submittedName>
</protein>
<proteinExistence type="predicted"/>
<dbReference type="AlphaFoldDB" id="A0A4Q9PN86"/>
<dbReference type="EMBL" id="ML145164">
    <property type="protein sequence ID" value="TBU55720.1"/>
    <property type="molecule type" value="Genomic_DNA"/>
</dbReference>
<accession>A0A4Q9PN86</accession>
<name>A0A4Q9PN86_9APHY</name>
<reference evidence="1 2" key="1">
    <citation type="submission" date="2019-01" db="EMBL/GenBank/DDBJ databases">
        <title>Draft genome sequences of three monokaryotic isolates of the white-rot basidiomycete fungus Dichomitus squalens.</title>
        <authorList>
            <consortium name="DOE Joint Genome Institute"/>
            <person name="Lopez S.C."/>
            <person name="Andreopoulos B."/>
            <person name="Pangilinan J."/>
            <person name="Lipzen A."/>
            <person name="Riley R."/>
            <person name="Ahrendt S."/>
            <person name="Ng V."/>
            <person name="Barry K."/>
            <person name="Daum C."/>
            <person name="Grigoriev I.V."/>
            <person name="Hilden K.S."/>
            <person name="Makela M.R."/>
            <person name="de Vries R.P."/>
        </authorList>
    </citation>
    <scope>NUCLEOTIDE SEQUENCE [LARGE SCALE GENOMIC DNA]</scope>
    <source>
        <strain evidence="1 2">CBS 464.89</strain>
    </source>
</reference>
<evidence type="ECO:0000313" key="2">
    <source>
        <dbReference type="Proteomes" id="UP000292082"/>
    </source>
</evidence>
<sequence length="179" mass="19980">MQHTKGKVPGMPHQKGCARVAKVPPAARSPNTRVELGARRQWHALVHAAFSEPFLYLHAAARIRPAATIARARMLEWHPVPGVEIFCVSSRQRASRPDTEINCLWPRPVAITAGTCAVSLRRTLPSFFVVTIWQGELPARVRDLYLPAEATSLPLPILVFLYFCRRSFLVLEAGLIRSP</sequence>